<dbReference type="Proteomes" id="UP000509478">
    <property type="component" value="Chromosome"/>
</dbReference>
<dbReference type="InterPro" id="IPR029058">
    <property type="entry name" value="AB_hydrolase_fold"/>
</dbReference>
<keyword evidence="2" id="KW-0378">Hydrolase</keyword>
<dbReference type="SUPFAM" id="SSF53474">
    <property type="entry name" value="alpha/beta-Hydrolases"/>
    <property type="match status" value="1"/>
</dbReference>
<accession>A0A7D5RC17</accession>
<feature type="domain" description="AB hydrolase-1" evidence="1">
    <location>
        <begin position="26"/>
        <end position="250"/>
    </location>
</feature>
<protein>
    <submittedName>
        <fullName evidence="2">Alpha/beta hydrolase</fullName>
    </submittedName>
</protein>
<dbReference type="InterPro" id="IPR000073">
    <property type="entry name" value="AB_hydrolase_1"/>
</dbReference>
<dbReference type="EMBL" id="CP026995">
    <property type="protein sequence ID" value="QLH07462.1"/>
    <property type="molecule type" value="Genomic_DNA"/>
</dbReference>
<organism evidence="2 3">
    <name type="scientific">Nitrosopumilus ureiphilus</name>
    <dbReference type="NCBI Taxonomy" id="1470067"/>
    <lineage>
        <taxon>Archaea</taxon>
        <taxon>Nitrososphaerota</taxon>
        <taxon>Nitrososphaeria</taxon>
        <taxon>Nitrosopumilales</taxon>
        <taxon>Nitrosopumilaceae</taxon>
        <taxon>Nitrosopumilus</taxon>
    </lineage>
</organism>
<evidence type="ECO:0000313" key="2">
    <source>
        <dbReference type="EMBL" id="QLH07462.1"/>
    </source>
</evidence>
<keyword evidence="3" id="KW-1185">Reference proteome</keyword>
<gene>
    <name evidence="2" type="ORF">C5F50_10565</name>
</gene>
<name>A0A7D5RC17_9ARCH</name>
<dbReference type="AlphaFoldDB" id="A0A7D5RC17"/>
<dbReference type="Pfam" id="PF00561">
    <property type="entry name" value="Abhydrolase_1"/>
    <property type="match status" value="1"/>
</dbReference>
<sequence>MGMTVEKFVMVNDQKIRYLEGGDGFTLILIHGLGASADRWLSVIPYLEKNFHLIVPDLIGFGDSDKPNVNYTMEFFVQFLQNFVDAIKVGQFDIIGSSFGGQIVAEYSVIHGNNIKKMVLVSPSGINPRLTPFMKKYSMAMFSPNKQRIKEVFQMLNGSKNNVDSALVEEFITRMQQPKAKMVATSILINLRDRDISKKLSEIKCPSLVVWGDDDPVITLRYAKIFVSSIKNCDFALMKGCGHVPFVEKPREFSEIVSKFLKS</sequence>
<evidence type="ECO:0000313" key="3">
    <source>
        <dbReference type="Proteomes" id="UP000509478"/>
    </source>
</evidence>
<dbReference type="PRINTS" id="PR00111">
    <property type="entry name" value="ABHYDROLASE"/>
</dbReference>
<dbReference type="GO" id="GO:0016787">
    <property type="term" value="F:hydrolase activity"/>
    <property type="evidence" value="ECO:0007669"/>
    <property type="project" value="UniProtKB-KW"/>
</dbReference>
<reference evidence="2 3" key="1">
    <citation type="submission" date="2018-02" db="EMBL/GenBank/DDBJ databases">
        <title>Complete genome of Nitrosopumilus ureaphilus PS0.</title>
        <authorList>
            <person name="Qin W."/>
            <person name="Zheng Y."/>
            <person name="Stahl D.A."/>
        </authorList>
    </citation>
    <scope>NUCLEOTIDE SEQUENCE [LARGE SCALE GENOMIC DNA]</scope>
    <source>
        <strain evidence="2 3">PS0</strain>
    </source>
</reference>
<dbReference type="PANTHER" id="PTHR46438:SF11">
    <property type="entry name" value="LIPASE-RELATED"/>
    <property type="match status" value="1"/>
</dbReference>
<dbReference type="PANTHER" id="PTHR46438">
    <property type="entry name" value="ALPHA/BETA-HYDROLASES SUPERFAMILY PROTEIN"/>
    <property type="match status" value="1"/>
</dbReference>
<proteinExistence type="predicted"/>
<dbReference type="Gene3D" id="3.40.50.1820">
    <property type="entry name" value="alpha/beta hydrolase"/>
    <property type="match status" value="1"/>
</dbReference>
<evidence type="ECO:0000259" key="1">
    <source>
        <dbReference type="Pfam" id="PF00561"/>
    </source>
</evidence>
<dbReference type="KEGG" id="nue:C5F50_10565"/>